<dbReference type="GO" id="GO:0003729">
    <property type="term" value="F:mRNA binding"/>
    <property type="evidence" value="ECO:0007669"/>
    <property type="project" value="TreeGrafter"/>
</dbReference>
<feature type="compositionally biased region" description="Basic and acidic residues" evidence="3">
    <location>
        <begin position="479"/>
        <end position="512"/>
    </location>
</feature>
<dbReference type="CDD" id="cd12446">
    <property type="entry name" value="RRM_RBM25"/>
    <property type="match status" value="1"/>
</dbReference>
<protein>
    <recommendedName>
        <fullName evidence="8">PWI domain-containing protein</fullName>
    </recommendedName>
</protein>
<dbReference type="InterPro" id="IPR034268">
    <property type="entry name" value="RBM25_RRM"/>
</dbReference>
<feature type="compositionally biased region" description="Polar residues" evidence="3">
    <location>
        <begin position="414"/>
        <end position="426"/>
    </location>
</feature>
<dbReference type="InterPro" id="IPR000504">
    <property type="entry name" value="RRM_dom"/>
</dbReference>
<reference evidence="7" key="1">
    <citation type="journal article" date="2020" name="Stud. Mycol.">
        <title>101 Dothideomycetes genomes: A test case for predicting lifestyles and emergence of pathogens.</title>
        <authorList>
            <person name="Haridas S."/>
            <person name="Albert R."/>
            <person name="Binder M."/>
            <person name="Bloem J."/>
            <person name="LaButti K."/>
            <person name="Salamov A."/>
            <person name="Andreopoulos B."/>
            <person name="Baker S."/>
            <person name="Barry K."/>
            <person name="Bills G."/>
            <person name="Bluhm B."/>
            <person name="Cannon C."/>
            <person name="Castanera R."/>
            <person name="Culley D."/>
            <person name="Daum C."/>
            <person name="Ezra D."/>
            <person name="Gonzalez J."/>
            <person name="Henrissat B."/>
            <person name="Kuo A."/>
            <person name="Liang C."/>
            <person name="Lipzen A."/>
            <person name="Lutzoni F."/>
            <person name="Magnuson J."/>
            <person name="Mondo S."/>
            <person name="Nolan M."/>
            <person name="Ohm R."/>
            <person name="Pangilinan J."/>
            <person name="Park H.-J."/>
            <person name="Ramirez L."/>
            <person name="Alfaro M."/>
            <person name="Sun H."/>
            <person name="Tritt A."/>
            <person name="Yoshinaga Y."/>
            <person name="Zwiers L.-H."/>
            <person name="Turgeon B."/>
            <person name="Goodwin S."/>
            <person name="Spatafora J."/>
            <person name="Crous P."/>
            <person name="Grigoriev I."/>
        </authorList>
    </citation>
    <scope>NUCLEOTIDE SEQUENCE [LARGE SCALE GENOMIC DNA]</scope>
    <source>
        <strain evidence="7">CBS 304.66</strain>
    </source>
</reference>
<feature type="compositionally biased region" description="Polar residues" evidence="3">
    <location>
        <begin position="63"/>
        <end position="76"/>
    </location>
</feature>
<dbReference type="SUPFAM" id="SSF101233">
    <property type="entry name" value="PWI domain"/>
    <property type="match status" value="1"/>
</dbReference>
<proteinExistence type="predicted"/>
<feature type="compositionally biased region" description="Low complexity" evidence="3">
    <location>
        <begin position="47"/>
        <end position="58"/>
    </location>
</feature>
<dbReference type="GO" id="GO:0006397">
    <property type="term" value="P:mRNA processing"/>
    <property type="evidence" value="ECO:0007669"/>
    <property type="project" value="UniProtKB-KW"/>
</dbReference>
<evidence type="ECO:0000256" key="1">
    <source>
        <dbReference type="ARBA" id="ARBA00022664"/>
    </source>
</evidence>
<dbReference type="PROSITE" id="PS51025">
    <property type="entry name" value="PWI"/>
    <property type="match status" value="1"/>
</dbReference>
<evidence type="ECO:0000259" key="5">
    <source>
        <dbReference type="PROSITE" id="PS51025"/>
    </source>
</evidence>
<feature type="region of interest" description="Disordered" evidence="3">
    <location>
        <begin position="1"/>
        <end position="113"/>
    </location>
</feature>
<keyword evidence="2" id="KW-0694">RNA-binding</keyword>
<feature type="region of interest" description="Disordered" evidence="3">
    <location>
        <begin position="345"/>
        <end position="549"/>
    </location>
</feature>
<comment type="caution">
    <text evidence="6">The sequence shown here is derived from an EMBL/GenBank/DDBJ whole genome shotgun (WGS) entry which is preliminary data.</text>
</comment>
<dbReference type="Gene3D" id="3.30.70.330">
    <property type="match status" value="1"/>
</dbReference>
<evidence type="ECO:0000256" key="3">
    <source>
        <dbReference type="SAM" id="MobiDB-lite"/>
    </source>
</evidence>
<name>A0A9P4K7I4_9PLEO</name>
<dbReference type="InterPro" id="IPR012677">
    <property type="entry name" value="Nucleotide-bd_a/b_plait_sf"/>
</dbReference>
<dbReference type="OrthoDB" id="6275295at2759"/>
<dbReference type="AlphaFoldDB" id="A0A9P4K7I4"/>
<gene>
    <name evidence="6" type="ORF">CC78DRAFT_499995</name>
</gene>
<feature type="compositionally biased region" description="Basic and acidic residues" evidence="3">
    <location>
        <begin position="345"/>
        <end position="361"/>
    </location>
</feature>
<dbReference type="InterPro" id="IPR036483">
    <property type="entry name" value="PWI_dom_sf"/>
</dbReference>
<dbReference type="Gene3D" id="1.20.1390.10">
    <property type="entry name" value="PWI domain"/>
    <property type="match status" value="1"/>
</dbReference>
<evidence type="ECO:0008006" key="8">
    <source>
        <dbReference type="Google" id="ProtNLM"/>
    </source>
</evidence>
<feature type="compositionally biased region" description="Low complexity" evidence="3">
    <location>
        <begin position="1"/>
        <end position="14"/>
    </location>
</feature>
<feature type="compositionally biased region" description="Gly residues" evidence="3">
    <location>
        <begin position="86"/>
        <end position="96"/>
    </location>
</feature>
<dbReference type="Pfam" id="PF01480">
    <property type="entry name" value="PWI"/>
    <property type="match status" value="1"/>
</dbReference>
<dbReference type="EMBL" id="ML986656">
    <property type="protein sequence ID" value="KAF2261520.1"/>
    <property type="molecule type" value="Genomic_DNA"/>
</dbReference>
<dbReference type="SUPFAM" id="SSF54928">
    <property type="entry name" value="RNA-binding domain, RBD"/>
    <property type="match status" value="1"/>
</dbReference>
<evidence type="ECO:0000259" key="4">
    <source>
        <dbReference type="PROSITE" id="PS50102"/>
    </source>
</evidence>
<accession>A0A9P4K7I4</accession>
<sequence>MYNYGAPPGYNRPPGYGGSPPMAPPGMGPPPGASTPAAPGVAPPPGVSANGPPQLGGPRPLPSSWQPPTSMPNINFNAPVIRLGTAGPGRGGGTDGSAGRRESTQTPMRRGLGMDMNMRDADQQKGRETTQLLIPPTREEIARTIFIGNIAEGVSGDEGMERILETAGSLRRWTRATDANNKPQTFGFAEYEDAQSLETAAEVFKNVLVPTKRQEPGKVKQEGEEEEVEKTKLQVMVDDASVKYYEEWKARRNEDEATAQFRIDTAKDLLAQVLASLFNPRTAPPIDHSSDIMMHDTQAQDGDGAEIIHIPLSAAEDELADIPAEMREIVASEIASFRDRSIQRDQERLRREEEMEAEERRRSGRRSPPLSAPTGPSSSGVNGVPLGPKADRGIQGAPSGPKGSQFPRDYQGAVNFTNGGTLSNGIYINHEYDDDPASDSEIERRHKKKAEEEQDEVFKRKLNTWLKHESRSATSLQRTSDRMKNQENELQQRRDAQANHLKNFDDDHEASRKSVPFYRDPGAYMRERQRIKEKEEKDDALDRAAEERELAAQEKEREIARGLADSFLDQQAEELQRRTQARQEPARFKLSLGAAAKKIEEAAAPRRTAAEVENLLEDEEIAEQPSHKRTLKPILFDQSVRVNLTAEEIAEAQQVLAREIPNDKDGLWKWPVSWDHLLDKNIDKDIKDWAEKKILDTLGVQEDMLVEAIIDHLKNKGEPQDLVENLEGALDEEAELLVKKLWRVVIYYSECEKRGIK</sequence>
<evidence type="ECO:0000313" key="6">
    <source>
        <dbReference type="EMBL" id="KAF2261520.1"/>
    </source>
</evidence>
<dbReference type="PROSITE" id="PS50102">
    <property type="entry name" value="RRM"/>
    <property type="match status" value="1"/>
</dbReference>
<organism evidence="6 7">
    <name type="scientific">Lojkania enalia</name>
    <dbReference type="NCBI Taxonomy" id="147567"/>
    <lineage>
        <taxon>Eukaryota</taxon>
        <taxon>Fungi</taxon>
        <taxon>Dikarya</taxon>
        <taxon>Ascomycota</taxon>
        <taxon>Pezizomycotina</taxon>
        <taxon>Dothideomycetes</taxon>
        <taxon>Pleosporomycetidae</taxon>
        <taxon>Pleosporales</taxon>
        <taxon>Pleosporales incertae sedis</taxon>
        <taxon>Lojkania</taxon>
    </lineage>
</organism>
<feature type="domain" description="RRM" evidence="4">
    <location>
        <begin position="143"/>
        <end position="233"/>
    </location>
</feature>
<keyword evidence="7" id="KW-1185">Reference proteome</keyword>
<feature type="domain" description="PWI" evidence="5">
    <location>
        <begin position="665"/>
        <end position="757"/>
    </location>
</feature>
<keyword evidence="1" id="KW-0507">mRNA processing</keyword>
<feature type="compositionally biased region" description="Basic and acidic residues" evidence="3">
    <location>
        <begin position="525"/>
        <end position="549"/>
    </location>
</feature>
<evidence type="ECO:0000313" key="7">
    <source>
        <dbReference type="Proteomes" id="UP000800093"/>
    </source>
</evidence>
<dbReference type="SMART" id="SM00311">
    <property type="entry name" value="PWI"/>
    <property type="match status" value="1"/>
</dbReference>
<feature type="compositionally biased region" description="Pro residues" evidence="3">
    <location>
        <begin position="21"/>
        <end position="33"/>
    </location>
</feature>
<dbReference type="GO" id="GO:0005681">
    <property type="term" value="C:spliceosomal complex"/>
    <property type="evidence" value="ECO:0007669"/>
    <property type="project" value="TreeGrafter"/>
</dbReference>
<evidence type="ECO:0000256" key="2">
    <source>
        <dbReference type="PROSITE-ProRule" id="PRU00176"/>
    </source>
</evidence>
<dbReference type="InterPro" id="IPR035979">
    <property type="entry name" value="RBD_domain_sf"/>
</dbReference>
<dbReference type="Proteomes" id="UP000800093">
    <property type="component" value="Unassembled WGS sequence"/>
</dbReference>
<dbReference type="PANTHER" id="PTHR18806:SF4">
    <property type="entry name" value="RNA-BINDING PROTEIN 25"/>
    <property type="match status" value="1"/>
</dbReference>
<dbReference type="PANTHER" id="PTHR18806">
    <property type="entry name" value="RBM25 PROTEIN"/>
    <property type="match status" value="1"/>
</dbReference>
<dbReference type="InterPro" id="IPR002483">
    <property type="entry name" value="PWI_dom"/>
</dbReference>
<dbReference type="InterPro" id="IPR052768">
    <property type="entry name" value="RBM25"/>
</dbReference>